<comment type="caution">
    <text evidence="1">The sequence shown here is derived from an EMBL/GenBank/DDBJ whole genome shotgun (WGS) entry which is preliminary data.</text>
</comment>
<organism evidence="1 2">
    <name type="scientific">Candidatus Staskawiczbacteria bacterium RIFCSPLOWO2_01_FULL_33_9</name>
    <dbReference type="NCBI Taxonomy" id="1802211"/>
    <lineage>
        <taxon>Bacteria</taxon>
        <taxon>Candidatus Staskawicziibacteriota</taxon>
    </lineage>
</organism>
<dbReference type="EMBL" id="MHOX01000016">
    <property type="protein sequence ID" value="OGZ71067.1"/>
    <property type="molecule type" value="Genomic_DNA"/>
</dbReference>
<sequence length="59" mass="6867">MKNVKDRNDRKIIYIAKTVELPRNEGVEPLSNEINTFFKRLKYCTMANADAKNPVINKI</sequence>
<evidence type="ECO:0000313" key="2">
    <source>
        <dbReference type="Proteomes" id="UP000176308"/>
    </source>
</evidence>
<evidence type="ECO:0000313" key="1">
    <source>
        <dbReference type="EMBL" id="OGZ71067.1"/>
    </source>
</evidence>
<gene>
    <name evidence="1" type="ORF">A2904_01045</name>
</gene>
<accession>A0A1G2I8X2</accession>
<dbReference type="Proteomes" id="UP000176308">
    <property type="component" value="Unassembled WGS sequence"/>
</dbReference>
<dbReference type="AlphaFoldDB" id="A0A1G2I8X2"/>
<name>A0A1G2I8X2_9BACT</name>
<reference evidence="1 2" key="1">
    <citation type="journal article" date="2016" name="Nat. Commun.">
        <title>Thousands of microbial genomes shed light on interconnected biogeochemical processes in an aquifer system.</title>
        <authorList>
            <person name="Anantharaman K."/>
            <person name="Brown C.T."/>
            <person name="Hug L.A."/>
            <person name="Sharon I."/>
            <person name="Castelle C.J."/>
            <person name="Probst A.J."/>
            <person name="Thomas B.C."/>
            <person name="Singh A."/>
            <person name="Wilkins M.J."/>
            <person name="Karaoz U."/>
            <person name="Brodie E.L."/>
            <person name="Williams K.H."/>
            <person name="Hubbard S.S."/>
            <person name="Banfield J.F."/>
        </authorList>
    </citation>
    <scope>NUCLEOTIDE SEQUENCE [LARGE SCALE GENOMIC DNA]</scope>
</reference>
<protein>
    <submittedName>
        <fullName evidence="1">Uncharacterized protein</fullName>
    </submittedName>
</protein>
<proteinExistence type="predicted"/>